<organism evidence="1 2">
    <name type="scientific">Hymenobacter gummosus</name>
    <dbReference type="NCBI Taxonomy" id="1776032"/>
    <lineage>
        <taxon>Bacteria</taxon>
        <taxon>Pseudomonadati</taxon>
        <taxon>Bacteroidota</taxon>
        <taxon>Cytophagia</taxon>
        <taxon>Cytophagales</taxon>
        <taxon>Hymenobacteraceae</taxon>
        <taxon>Hymenobacter</taxon>
    </lineage>
</organism>
<name>A0A3S0HPE9_9BACT</name>
<reference evidence="1 2" key="1">
    <citation type="submission" date="2018-12" db="EMBL/GenBank/DDBJ databases">
        <title>Hymenobacter gummosus sp. nov., isolated from a spring.</title>
        <authorList>
            <person name="Nie L."/>
        </authorList>
    </citation>
    <scope>NUCLEOTIDE SEQUENCE [LARGE SCALE GENOMIC DNA]</scope>
    <source>
        <strain evidence="1 2">KCTC 52166</strain>
    </source>
</reference>
<proteinExistence type="predicted"/>
<dbReference type="AlphaFoldDB" id="A0A3S0HPE9"/>
<gene>
    <name evidence="1" type="ORF">EJV47_09485</name>
</gene>
<protein>
    <recommendedName>
        <fullName evidence="3">DUF4833 domain-containing protein</fullName>
    </recommendedName>
</protein>
<dbReference type="Proteomes" id="UP000282184">
    <property type="component" value="Unassembled WGS sequence"/>
</dbReference>
<dbReference type="RefSeq" id="WP_126692903.1">
    <property type="nucleotide sequence ID" value="NZ_RXOF01000004.1"/>
</dbReference>
<dbReference type="OrthoDB" id="880728at2"/>
<keyword evidence="2" id="KW-1185">Reference proteome</keyword>
<evidence type="ECO:0000313" key="2">
    <source>
        <dbReference type="Proteomes" id="UP000282184"/>
    </source>
</evidence>
<evidence type="ECO:0008006" key="3">
    <source>
        <dbReference type="Google" id="ProtNLM"/>
    </source>
</evidence>
<sequence>MLLFLNSCCHCSDDGIELMHFRFDPDSLSSRGFRSAEIRTAYMIRYTDAQATELLDTLRQPPRQYMLPPDSAYFFVTYQPRSSIDFTFLLFGFGSTVNGKTVKSYRVIVPATGTSYAITDVDLALKNSDLPLSCGCSTVKRKSFILNGRKVDLKKRNEETILSR</sequence>
<dbReference type="EMBL" id="RXOF01000004">
    <property type="protein sequence ID" value="RTQ50838.1"/>
    <property type="molecule type" value="Genomic_DNA"/>
</dbReference>
<accession>A0A3S0HPE9</accession>
<comment type="caution">
    <text evidence="1">The sequence shown here is derived from an EMBL/GenBank/DDBJ whole genome shotgun (WGS) entry which is preliminary data.</text>
</comment>
<evidence type="ECO:0000313" key="1">
    <source>
        <dbReference type="EMBL" id="RTQ50838.1"/>
    </source>
</evidence>